<reference evidence="3" key="2">
    <citation type="submission" date="2015-01" db="EMBL/GenBank/DDBJ databases">
        <title>Evolutionary Origins and Diversification of the Mycorrhizal Mutualists.</title>
        <authorList>
            <consortium name="DOE Joint Genome Institute"/>
            <consortium name="Mycorrhizal Genomics Consortium"/>
            <person name="Kohler A."/>
            <person name="Kuo A."/>
            <person name="Nagy L.G."/>
            <person name="Floudas D."/>
            <person name="Copeland A."/>
            <person name="Barry K.W."/>
            <person name="Cichocki N."/>
            <person name="Veneault-Fourrey C."/>
            <person name="LaButti K."/>
            <person name="Lindquist E.A."/>
            <person name="Lipzen A."/>
            <person name="Lundell T."/>
            <person name="Morin E."/>
            <person name="Murat C."/>
            <person name="Riley R."/>
            <person name="Ohm R."/>
            <person name="Sun H."/>
            <person name="Tunlid A."/>
            <person name="Henrissat B."/>
            <person name="Grigoriev I.V."/>
            <person name="Hibbett D.S."/>
            <person name="Martin F."/>
        </authorList>
    </citation>
    <scope>NUCLEOTIDE SEQUENCE [LARGE SCALE GENOMIC DNA]</scope>
    <source>
        <strain evidence="3">Zn</strain>
    </source>
</reference>
<name>A0A0C3GJH6_OIDMZ</name>
<protein>
    <submittedName>
        <fullName evidence="2">Uncharacterized protein</fullName>
    </submittedName>
</protein>
<reference evidence="2 3" key="1">
    <citation type="submission" date="2014-04" db="EMBL/GenBank/DDBJ databases">
        <authorList>
            <consortium name="DOE Joint Genome Institute"/>
            <person name="Kuo A."/>
            <person name="Martino E."/>
            <person name="Perotto S."/>
            <person name="Kohler A."/>
            <person name="Nagy L.G."/>
            <person name="Floudas D."/>
            <person name="Copeland A."/>
            <person name="Barry K.W."/>
            <person name="Cichocki N."/>
            <person name="Veneault-Fourrey C."/>
            <person name="LaButti K."/>
            <person name="Lindquist E.A."/>
            <person name="Lipzen A."/>
            <person name="Lundell T."/>
            <person name="Morin E."/>
            <person name="Murat C."/>
            <person name="Sun H."/>
            <person name="Tunlid A."/>
            <person name="Henrissat B."/>
            <person name="Grigoriev I.V."/>
            <person name="Hibbett D.S."/>
            <person name="Martin F."/>
            <person name="Nordberg H.P."/>
            <person name="Cantor M.N."/>
            <person name="Hua S.X."/>
        </authorList>
    </citation>
    <scope>NUCLEOTIDE SEQUENCE [LARGE SCALE GENOMIC DNA]</scope>
    <source>
        <strain evidence="2 3">Zn</strain>
    </source>
</reference>
<evidence type="ECO:0000313" key="3">
    <source>
        <dbReference type="Proteomes" id="UP000054321"/>
    </source>
</evidence>
<organism evidence="2 3">
    <name type="scientific">Oidiodendron maius (strain Zn)</name>
    <dbReference type="NCBI Taxonomy" id="913774"/>
    <lineage>
        <taxon>Eukaryota</taxon>
        <taxon>Fungi</taxon>
        <taxon>Dikarya</taxon>
        <taxon>Ascomycota</taxon>
        <taxon>Pezizomycotina</taxon>
        <taxon>Leotiomycetes</taxon>
        <taxon>Leotiomycetes incertae sedis</taxon>
        <taxon>Myxotrichaceae</taxon>
        <taxon>Oidiodendron</taxon>
    </lineage>
</organism>
<proteinExistence type="predicted"/>
<evidence type="ECO:0000313" key="2">
    <source>
        <dbReference type="EMBL" id="KIM96295.1"/>
    </source>
</evidence>
<dbReference type="EMBL" id="KN832884">
    <property type="protein sequence ID" value="KIM96295.1"/>
    <property type="molecule type" value="Genomic_DNA"/>
</dbReference>
<accession>A0A0C3GJH6</accession>
<gene>
    <name evidence="2" type="ORF">OIDMADRAFT_20730</name>
</gene>
<evidence type="ECO:0000256" key="1">
    <source>
        <dbReference type="SAM" id="MobiDB-lite"/>
    </source>
</evidence>
<sequence length="99" mass="11101">MTEYGSISSPPASLMLPGSSTTTPLDTPTRSQRRVQSAYAPTTLPQILQTFAPAAHQSAEHHLDHDHDPDLDLDWVVKPKTSRWKTFTNFFRRSHTQSA</sequence>
<feature type="compositionally biased region" description="Polar residues" evidence="1">
    <location>
        <begin position="1"/>
        <end position="11"/>
    </location>
</feature>
<keyword evidence="3" id="KW-1185">Reference proteome</keyword>
<dbReference type="InParanoid" id="A0A0C3GJH6"/>
<feature type="region of interest" description="Disordered" evidence="1">
    <location>
        <begin position="1"/>
        <end position="37"/>
    </location>
</feature>
<dbReference type="AlphaFoldDB" id="A0A0C3GJH6"/>
<dbReference type="HOGENOM" id="CLU_2321029_0_0_1"/>
<dbReference type="Proteomes" id="UP000054321">
    <property type="component" value="Unassembled WGS sequence"/>
</dbReference>
<feature type="compositionally biased region" description="Polar residues" evidence="1">
    <location>
        <begin position="18"/>
        <end position="30"/>
    </location>
</feature>